<gene>
    <name evidence="2" type="ORF">SAMN02745857_02471</name>
</gene>
<dbReference type="STRING" id="1121001.SAMN02745857_02471"/>
<dbReference type="InterPro" id="IPR037473">
    <property type="entry name" value="Lcp-like"/>
</dbReference>
<accession>A0A1W1XR61</accession>
<reference evidence="2 3" key="1">
    <citation type="submission" date="2017-04" db="EMBL/GenBank/DDBJ databases">
        <authorList>
            <person name="Afonso C.L."/>
            <person name="Miller P.J."/>
            <person name="Scott M.A."/>
            <person name="Spackman E."/>
            <person name="Goraichik I."/>
            <person name="Dimitrov K.M."/>
            <person name="Suarez D.L."/>
            <person name="Swayne D.E."/>
        </authorList>
    </citation>
    <scope>NUCLEOTIDE SEQUENCE [LARGE SCALE GENOMIC DNA]</scope>
    <source>
        <strain evidence="2 3">DSM 23236</strain>
    </source>
</reference>
<dbReference type="EMBL" id="FWXD01000013">
    <property type="protein sequence ID" value="SMC26386.1"/>
    <property type="molecule type" value="Genomic_DNA"/>
</dbReference>
<dbReference type="GO" id="GO:0016491">
    <property type="term" value="F:oxidoreductase activity"/>
    <property type="evidence" value="ECO:0007669"/>
    <property type="project" value="InterPro"/>
</dbReference>
<sequence>MSEAIWTDITLDRLKRSADPLADQCMDALLAHGEVEQANQVLDHLNGQGALPEHAPPALASYLAATAQLPADVDMARLARAQAFFTTYGAQFGVSLLCRSLPVLYTGRQGGAQVLASTGKLTDHFERRASETLRFILDAAEPGGLAPGGKGLLTIRRVRLMHAAIRHFARINRHWPDGRWPADWGEPINQEELMGTLLAFSLEAIEGLRALGVPVSAQDAEDQLYLWKVIGEVLGIDPAGMPADIAAARRQWQAIARRNFGHSADGLLLTEAHVAFLQQNLPEVAHGLVPALMASLLGRRNAGYLGLQQSGWWQWAIDLLRWVFRIKARLAGSSHTAQSFMAEYGQALMEALQKHWAGAAQGRPFRIPAQALQPQ</sequence>
<dbReference type="Proteomes" id="UP000192761">
    <property type="component" value="Unassembled WGS sequence"/>
</dbReference>
<evidence type="ECO:0000313" key="2">
    <source>
        <dbReference type="EMBL" id="SMC26386.1"/>
    </source>
</evidence>
<protein>
    <recommendedName>
        <fullName evidence="1">ER-bound oxygenase mpaB/mpaB'/Rubber oxygenase catalytic domain-containing protein</fullName>
    </recommendedName>
</protein>
<evidence type="ECO:0000259" key="1">
    <source>
        <dbReference type="Pfam" id="PF09995"/>
    </source>
</evidence>
<evidence type="ECO:0000313" key="3">
    <source>
        <dbReference type="Proteomes" id="UP000192761"/>
    </source>
</evidence>
<dbReference type="PANTHER" id="PTHR37539">
    <property type="entry name" value="SECRETED PROTEIN-RELATED"/>
    <property type="match status" value="1"/>
</dbReference>
<dbReference type="Pfam" id="PF09995">
    <property type="entry name" value="MPAB_Lcp_cat"/>
    <property type="match status" value="1"/>
</dbReference>
<organism evidence="2 3">
    <name type="scientific">Andreprevotia lacus DSM 23236</name>
    <dbReference type="NCBI Taxonomy" id="1121001"/>
    <lineage>
        <taxon>Bacteria</taxon>
        <taxon>Pseudomonadati</taxon>
        <taxon>Pseudomonadota</taxon>
        <taxon>Betaproteobacteria</taxon>
        <taxon>Neisseriales</taxon>
        <taxon>Chitinibacteraceae</taxon>
        <taxon>Andreprevotia</taxon>
    </lineage>
</organism>
<keyword evidence="3" id="KW-1185">Reference proteome</keyword>
<feature type="domain" description="ER-bound oxygenase mpaB/mpaB'/Rubber oxygenase catalytic" evidence="1">
    <location>
        <begin position="101"/>
        <end position="325"/>
    </location>
</feature>
<dbReference type="InterPro" id="IPR018713">
    <property type="entry name" value="MPAB/Lcp_cat_dom"/>
</dbReference>
<dbReference type="AlphaFoldDB" id="A0A1W1XR61"/>
<dbReference type="OrthoDB" id="6072815at2"/>
<dbReference type="PANTHER" id="PTHR37539:SF1">
    <property type="entry name" value="ER-BOUND OXYGENASE MPAB_MPAB'_RUBBER OXYGENASE CATALYTIC DOMAIN-CONTAINING PROTEIN"/>
    <property type="match status" value="1"/>
</dbReference>
<dbReference type="RefSeq" id="WP_084091106.1">
    <property type="nucleotide sequence ID" value="NZ_FWXD01000013.1"/>
</dbReference>
<name>A0A1W1XR61_9NEIS</name>
<proteinExistence type="predicted"/>